<proteinExistence type="predicted"/>
<gene>
    <name evidence="1" type="ORF">HPB50_012553</name>
</gene>
<dbReference type="EMBL" id="CM023488">
    <property type="protein sequence ID" value="KAH6924128.1"/>
    <property type="molecule type" value="Genomic_DNA"/>
</dbReference>
<name>A0ACB7RNS6_HYAAI</name>
<organism evidence="1 2">
    <name type="scientific">Hyalomma asiaticum</name>
    <name type="common">Tick</name>
    <dbReference type="NCBI Taxonomy" id="266040"/>
    <lineage>
        <taxon>Eukaryota</taxon>
        <taxon>Metazoa</taxon>
        <taxon>Ecdysozoa</taxon>
        <taxon>Arthropoda</taxon>
        <taxon>Chelicerata</taxon>
        <taxon>Arachnida</taxon>
        <taxon>Acari</taxon>
        <taxon>Parasitiformes</taxon>
        <taxon>Ixodida</taxon>
        <taxon>Ixodoidea</taxon>
        <taxon>Ixodidae</taxon>
        <taxon>Hyalomminae</taxon>
        <taxon>Hyalomma</taxon>
    </lineage>
</organism>
<reference evidence="1" key="1">
    <citation type="submission" date="2020-05" db="EMBL/GenBank/DDBJ databases">
        <title>Large-scale comparative analyses of tick genomes elucidate their genetic diversity and vector capacities.</title>
        <authorList>
            <person name="Jia N."/>
            <person name="Wang J."/>
            <person name="Shi W."/>
            <person name="Du L."/>
            <person name="Sun Y."/>
            <person name="Zhan W."/>
            <person name="Jiang J."/>
            <person name="Wang Q."/>
            <person name="Zhang B."/>
            <person name="Ji P."/>
            <person name="Sakyi L.B."/>
            <person name="Cui X."/>
            <person name="Yuan T."/>
            <person name="Jiang B."/>
            <person name="Yang W."/>
            <person name="Lam T.T.-Y."/>
            <person name="Chang Q."/>
            <person name="Ding S."/>
            <person name="Wang X."/>
            <person name="Zhu J."/>
            <person name="Ruan X."/>
            <person name="Zhao L."/>
            <person name="Wei J."/>
            <person name="Que T."/>
            <person name="Du C."/>
            <person name="Cheng J."/>
            <person name="Dai P."/>
            <person name="Han X."/>
            <person name="Huang E."/>
            <person name="Gao Y."/>
            <person name="Liu J."/>
            <person name="Shao H."/>
            <person name="Ye R."/>
            <person name="Li L."/>
            <person name="Wei W."/>
            <person name="Wang X."/>
            <person name="Wang C."/>
            <person name="Yang T."/>
            <person name="Huo Q."/>
            <person name="Li W."/>
            <person name="Guo W."/>
            <person name="Chen H."/>
            <person name="Zhou L."/>
            <person name="Ni X."/>
            <person name="Tian J."/>
            <person name="Zhou Y."/>
            <person name="Sheng Y."/>
            <person name="Liu T."/>
            <person name="Pan Y."/>
            <person name="Xia L."/>
            <person name="Li J."/>
            <person name="Zhao F."/>
            <person name="Cao W."/>
        </authorList>
    </citation>
    <scope>NUCLEOTIDE SEQUENCE</scope>
    <source>
        <strain evidence="1">Hyas-2018</strain>
    </source>
</reference>
<keyword evidence="2" id="KW-1185">Reference proteome</keyword>
<accession>A0ACB7RNS6</accession>
<dbReference type="Proteomes" id="UP000821845">
    <property type="component" value="Chromosome 8"/>
</dbReference>
<sequence>MMNWAQFPYTDMEWPTIRFQVNKIIEVQHGGKPNDETAACSLQPRGSPIGPPLAHSGNLGEEVAGGHLLLLDALEGISFPSDVVSQLREDNERLRKDHTRIGEQHARIFASLRGEVPCLRDELARRVASKLGEHPAVSNRC</sequence>
<evidence type="ECO:0000313" key="2">
    <source>
        <dbReference type="Proteomes" id="UP000821845"/>
    </source>
</evidence>
<evidence type="ECO:0000313" key="1">
    <source>
        <dbReference type="EMBL" id="KAH6924128.1"/>
    </source>
</evidence>
<protein>
    <submittedName>
        <fullName evidence="1">Uncharacterized protein</fullName>
    </submittedName>
</protein>
<comment type="caution">
    <text evidence="1">The sequence shown here is derived from an EMBL/GenBank/DDBJ whole genome shotgun (WGS) entry which is preliminary data.</text>
</comment>